<organism evidence="2 3">
    <name type="scientific">Holdemania filiformis DSM 12042</name>
    <dbReference type="NCBI Taxonomy" id="545696"/>
    <lineage>
        <taxon>Bacteria</taxon>
        <taxon>Bacillati</taxon>
        <taxon>Bacillota</taxon>
        <taxon>Erysipelotrichia</taxon>
        <taxon>Erysipelotrichales</taxon>
        <taxon>Erysipelotrichaceae</taxon>
        <taxon>Holdemania</taxon>
    </lineage>
</organism>
<evidence type="ECO:0000313" key="3">
    <source>
        <dbReference type="Proteomes" id="UP000005950"/>
    </source>
</evidence>
<dbReference type="Proteomes" id="UP000005950">
    <property type="component" value="Unassembled WGS sequence"/>
</dbReference>
<accession>B9YEI2</accession>
<proteinExistence type="predicted"/>
<dbReference type="EMBL" id="ACCF01000277">
    <property type="protein sequence ID" value="EEF65613.1"/>
    <property type="molecule type" value="Genomic_DNA"/>
</dbReference>
<name>B9YEI2_9FIRM</name>
<feature type="non-terminal residue" evidence="2">
    <location>
        <position position="1"/>
    </location>
</feature>
<evidence type="ECO:0000256" key="1">
    <source>
        <dbReference type="SAM" id="MobiDB-lite"/>
    </source>
</evidence>
<feature type="region of interest" description="Disordered" evidence="1">
    <location>
        <begin position="1"/>
        <end position="41"/>
    </location>
</feature>
<evidence type="ECO:0000313" key="2">
    <source>
        <dbReference type="EMBL" id="EEF65613.1"/>
    </source>
</evidence>
<reference evidence="2 3" key="1">
    <citation type="submission" date="2008-12" db="EMBL/GenBank/DDBJ databases">
        <authorList>
            <person name="Fulton L."/>
            <person name="Clifton S."/>
            <person name="Fulton B."/>
            <person name="Xu J."/>
            <person name="Minx P."/>
            <person name="Pepin K.H."/>
            <person name="Johnson M."/>
            <person name="Bhonagiri V."/>
            <person name="Nash W.E."/>
            <person name="Mardis E.R."/>
            <person name="Wilson R.K."/>
        </authorList>
    </citation>
    <scope>NUCLEOTIDE SEQUENCE [LARGE SCALE GENOMIC DNA]</scope>
    <source>
        <strain evidence="2 3">DSM 12042</strain>
    </source>
</reference>
<protein>
    <submittedName>
        <fullName evidence="2">Uncharacterized protein</fullName>
    </submittedName>
</protein>
<comment type="caution">
    <text evidence="2">The sequence shown here is derived from an EMBL/GenBank/DDBJ whole genome shotgun (WGS) entry which is preliminary data.</text>
</comment>
<gene>
    <name evidence="2" type="ORF">HOLDEFILI_04259</name>
</gene>
<feature type="compositionally biased region" description="Basic and acidic residues" evidence="1">
    <location>
        <begin position="7"/>
        <end position="41"/>
    </location>
</feature>
<sequence>SIVKVNAGKEENEYRGRVKGEIEQKETKKERDNEGKVLKYR</sequence>
<dbReference type="HOGENOM" id="CLU_3262262_0_0_9"/>
<dbReference type="AlphaFoldDB" id="B9YEI2"/>
<reference evidence="2 3" key="2">
    <citation type="submission" date="2009-02" db="EMBL/GenBank/DDBJ databases">
        <title>Draft genome sequence of Holdemania filiformis DSM 12042.</title>
        <authorList>
            <person name="Sudarsanam P."/>
            <person name="Ley R."/>
            <person name="Guruge J."/>
            <person name="Turnbaugh P.J."/>
            <person name="Mahowald M."/>
            <person name="Liep D."/>
            <person name="Gordon J."/>
        </authorList>
    </citation>
    <scope>NUCLEOTIDE SEQUENCE [LARGE SCALE GENOMIC DNA]</scope>
    <source>
        <strain evidence="2 3">DSM 12042</strain>
    </source>
</reference>